<proteinExistence type="predicted"/>
<accession>A0A0B8NFD7</accession>
<dbReference type="Pfam" id="PF14333">
    <property type="entry name" value="DUF4389"/>
    <property type="match status" value="2"/>
</dbReference>
<dbReference type="OrthoDB" id="156718at2"/>
<feature type="transmembrane region" description="Helical" evidence="1">
    <location>
        <begin position="186"/>
        <end position="206"/>
    </location>
</feature>
<name>A0A0B8NFD7_9NOCA</name>
<gene>
    <name evidence="2" type="ORF">NS506_04684</name>
    <name evidence="3" type="ORF">NSK11_contig00041-0030</name>
</gene>
<reference evidence="4" key="1">
    <citation type="submission" date="2015-07" db="EMBL/GenBank/DDBJ databases">
        <title>Nocardia seriolae U-1 whole genome shotgun sequence.</title>
        <authorList>
            <person name="Imajoh M."/>
            <person name="Fukumoto Y."/>
            <person name="Sukeda M."/>
            <person name="Yamane J."/>
            <person name="Yamasaki K."/>
            <person name="Shimizu M."/>
            <person name="Ohnishi K."/>
            <person name="Oshima S."/>
        </authorList>
    </citation>
    <scope>NUCLEOTIDE SEQUENCE [LARGE SCALE GENOMIC DNA]</scope>
    <source>
        <strain evidence="4">U-1</strain>
    </source>
</reference>
<dbReference type="GeneID" id="93374763"/>
<dbReference type="RefSeq" id="WP_033087993.1">
    <property type="nucleotide sequence ID" value="NZ_AP017900.1"/>
</dbReference>
<evidence type="ECO:0000313" key="2">
    <source>
        <dbReference type="EMBL" id="APA98730.1"/>
    </source>
</evidence>
<feature type="transmembrane region" description="Helical" evidence="1">
    <location>
        <begin position="35"/>
        <end position="61"/>
    </location>
</feature>
<dbReference type="EMBL" id="CP017839">
    <property type="protein sequence ID" value="APA98730.1"/>
    <property type="molecule type" value="Genomic_DNA"/>
</dbReference>
<protein>
    <submittedName>
        <fullName evidence="3">Membrane protein</fullName>
    </submittedName>
</protein>
<evidence type="ECO:0000313" key="3">
    <source>
        <dbReference type="EMBL" id="GAP28719.1"/>
    </source>
</evidence>
<feature type="transmembrane region" description="Helical" evidence="1">
    <location>
        <begin position="128"/>
        <end position="149"/>
    </location>
</feature>
<keyword evidence="1" id="KW-0472">Membrane</keyword>
<keyword evidence="1" id="KW-0812">Transmembrane</keyword>
<dbReference type="Proteomes" id="UP000037179">
    <property type="component" value="Unassembled WGS sequence"/>
</dbReference>
<keyword evidence="1" id="KW-1133">Transmembrane helix</keyword>
<keyword evidence="4" id="KW-1185">Reference proteome</keyword>
<reference evidence="2 5" key="3">
    <citation type="submission" date="2016-10" db="EMBL/GenBank/DDBJ databases">
        <title>Genome sequence of Nocardia seriolae strain EM150506, isolated from Anguila japonica.</title>
        <authorList>
            <person name="Han H.-J."/>
        </authorList>
    </citation>
    <scope>NUCLEOTIDE SEQUENCE [LARGE SCALE GENOMIC DNA]</scope>
    <source>
        <strain evidence="2 5">EM150506</strain>
    </source>
</reference>
<evidence type="ECO:0000313" key="4">
    <source>
        <dbReference type="Proteomes" id="UP000037179"/>
    </source>
</evidence>
<dbReference type="EMBL" id="BBYQ01000041">
    <property type="protein sequence ID" value="GAP28719.1"/>
    <property type="molecule type" value="Genomic_DNA"/>
</dbReference>
<reference evidence="3 4" key="2">
    <citation type="journal article" date="2016" name="Genome Announc.">
        <title>Draft Genome Sequence of Erythromycin- and Oxytetracycline-Sensitive Nocardia seriolae Strain U-1 (NBRC 110359).</title>
        <authorList>
            <person name="Imajoh M."/>
            <person name="Sukeda M."/>
            <person name="Shimizu M."/>
            <person name="Yamane J."/>
            <person name="Ohnishi K."/>
            <person name="Oshima S."/>
        </authorList>
    </citation>
    <scope>NUCLEOTIDE SEQUENCE [LARGE SCALE GENOMIC DNA]</scope>
    <source>
        <strain evidence="3 4">U-1</strain>
    </source>
</reference>
<dbReference type="Proteomes" id="UP000180166">
    <property type="component" value="Chromosome"/>
</dbReference>
<dbReference type="KEGG" id="nsr:NS506_04684"/>
<evidence type="ECO:0000313" key="5">
    <source>
        <dbReference type="Proteomes" id="UP000180166"/>
    </source>
</evidence>
<evidence type="ECO:0000256" key="1">
    <source>
        <dbReference type="SAM" id="Phobius"/>
    </source>
</evidence>
<feature type="transmembrane region" description="Helical" evidence="1">
    <location>
        <begin position="161"/>
        <end position="179"/>
    </location>
</feature>
<dbReference type="InterPro" id="IPR025498">
    <property type="entry name" value="DUF4389"/>
</dbReference>
<sequence length="229" mass="25979">MNPEPIAAARPVRLRGDLDEPLSRWLWLVKWILAIPHYVVLFFLYIAFWVVTVVAWFAILFTERYPRSLFDFNVGVMRWSWRVQFYTYAALGTDRYPPFSLAPAADYPADLEVDYPERLSRGLALVKWLLLAIPHYLILGAMFSGGLVLGVGNDDNNGSTTIPLIGVLVLIAGVALLFTGRYPSGLFGFALGINRWFYRVFAYAALLTDAYPPFRLDQGPREPVEEVRA</sequence>
<dbReference type="AlphaFoldDB" id="A0A0B8NFD7"/>
<organism evidence="3 4">
    <name type="scientific">Nocardia seriolae</name>
    <dbReference type="NCBI Taxonomy" id="37332"/>
    <lineage>
        <taxon>Bacteria</taxon>
        <taxon>Bacillati</taxon>
        <taxon>Actinomycetota</taxon>
        <taxon>Actinomycetes</taxon>
        <taxon>Mycobacteriales</taxon>
        <taxon>Nocardiaceae</taxon>
        <taxon>Nocardia</taxon>
    </lineage>
</organism>